<dbReference type="EMBL" id="BLXT01002664">
    <property type="protein sequence ID" value="GFN96214.1"/>
    <property type="molecule type" value="Genomic_DNA"/>
</dbReference>
<dbReference type="SUPFAM" id="SSF56672">
    <property type="entry name" value="DNA/RNA polymerases"/>
    <property type="match status" value="1"/>
</dbReference>
<dbReference type="InterPro" id="IPR043502">
    <property type="entry name" value="DNA/RNA_pol_sf"/>
</dbReference>
<dbReference type="AlphaFoldDB" id="A0AAV3ZKL7"/>
<name>A0AAV3ZKL7_9GAST</name>
<evidence type="ECO:0000313" key="2">
    <source>
        <dbReference type="EMBL" id="GFN96214.1"/>
    </source>
</evidence>
<keyword evidence="2" id="KW-0255">Endonuclease</keyword>
<dbReference type="GO" id="GO:0004519">
    <property type="term" value="F:endonuclease activity"/>
    <property type="evidence" value="ECO:0007669"/>
    <property type="project" value="UniProtKB-KW"/>
</dbReference>
<sequence>MFWEQTAAMRIENKTSTYQDIKRGVRQGCVLSPDLFSLYSEIIMRNLENHPGINVGGQNINNLRYADDTVLIAENKDDLQKLLNIVEEESRKKGLELNSKKTEVMVISRKQESPKCDIFINKVKLKQTEKFKYLGTIISNDGKTNREISARTAQAKINFQKMKTILTNKHIHTTGKFEGKRSRGRQREKIMDGLATWLGSRKVSDILAAVKDRDLWRDMIANAYKQVT</sequence>
<proteinExistence type="predicted"/>
<dbReference type="Gene3D" id="3.30.70.270">
    <property type="match status" value="1"/>
</dbReference>
<keyword evidence="2" id="KW-0540">Nuclease</keyword>
<dbReference type="InterPro" id="IPR043128">
    <property type="entry name" value="Rev_trsase/Diguanyl_cyclase"/>
</dbReference>
<feature type="domain" description="Reverse transcriptase" evidence="1">
    <location>
        <begin position="1"/>
        <end position="138"/>
    </location>
</feature>
<dbReference type="CDD" id="cd01650">
    <property type="entry name" value="RT_nLTR_like"/>
    <property type="match status" value="1"/>
</dbReference>
<organism evidence="2 3">
    <name type="scientific">Plakobranchus ocellatus</name>
    <dbReference type="NCBI Taxonomy" id="259542"/>
    <lineage>
        <taxon>Eukaryota</taxon>
        <taxon>Metazoa</taxon>
        <taxon>Spiralia</taxon>
        <taxon>Lophotrochozoa</taxon>
        <taxon>Mollusca</taxon>
        <taxon>Gastropoda</taxon>
        <taxon>Heterobranchia</taxon>
        <taxon>Euthyneura</taxon>
        <taxon>Panpulmonata</taxon>
        <taxon>Sacoglossa</taxon>
        <taxon>Placobranchoidea</taxon>
        <taxon>Plakobranchidae</taxon>
        <taxon>Plakobranchus</taxon>
    </lineage>
</organism>
<dbReference type="Pfam" id="PF00078">
    <property type="entry name" value="RVT_1"/>
    <property type="match status" value="1"/>
</dbReference>
<evidence type="ECO:0000259" key="1">
    <source>
        <dbReference type="PROSITE" id="PS50878"/>
    </source>
</evidence>
<comment type="caution">
    <text evidence="2">The sequence shown here is derived from an EMBL/GenBank/DDBJ whole genome shotgun (WGS) entry which is preliminary data.</text>
</comment>
<dbReference type="InterPro" id="IPR000477">
    <property type="entry name" value="RT_dom"/>
</dbReference>
<gene>
    <name evidence="2" type="ORF">PoB_002272000</name>
</gene>
<accession>A0AAV3ZKL7</accession>
<keyword evidence="2" id="KW-0378">Hydrolase</keyword>
<dbReference type="PANTHER" id="PTHR47027:SF8">
    <property type="entry name" value="RIBONUCLEASE H"/>
    <property type="match status" value="1"/>
</dbReference>
<dbReference type="Proteomes" id="UP000735302">
    <property type="component" value="Unassembled WGS sequence"/>
</dbReference>
<dbReference type="PROSITE" id="PS50878">
    <property type="entry name" value="RT_POL"/>
    <property type="match status" value="1"/>
</dbReference>
<reference evidence="2 3" key="1">
    <citation type="journal article" date="2021" name="Elife">
        <title>Chloroplast acquisition without the gene transfer in kleptoplastic sea slugs, Plakobranchus ocellatus.</title>
        <authorList>
            <person name="Maeda T."/>
            <person name="Takahashi S."/>
            <person name="Yoshida T."/>
            <person name="Shimamura S."/>
            <person name="Takaki Y."/>
            <person name="Nagai Y."/>
            <person name="Toyoda A."/>
            <person name="Suzuki Y."/>
            <person name="Arimoto A."/>
            <person name="Ishii H."/>
            <person name="Satoh N."/>
            <person name="Nishiyama T."/>
            <person name="Hasebe M."/>
            <person name="Maruyama T."/>
            <person name="Minagawa J."/>
            <person name="Obokata J."/>
            <person name="Shigenobu S."/>
        </authorList>
    </citation>
    <scope>NUCLEOTIDE SEQUENCE [LARGE SCALE GENOMIC DNA]</scope>
</reference>
<keyword evidence="3" id="KW-1185">Reference proteome</keyword>
<evidence type="ECO:0000313" key="3">
    <source>
        <dbReference type="Proteomes" id="UP000735302"/>
    </source>
</evidence>
<protein>
    <submittedName>
        <fullName evidence="2">Endonuclease-reverse transcriptase</fullName>
    </submittedName>
</protein>
<dbReference type="PANTHER" id="PTHR47027">
    <property type="entry name" value="REVERSE TRANSCRIPTASE DOMAIN-CONTAINING PROTEIN"/>
    <property type="match status" value="1"/>
</dbReference>